<feature type="compositionally biased region" description="Basic residues" evidence="1">
    <location>
        <begin position="130"/>
        <end position="143"/>
    </location>
</feature>
<organism evidence="2 3">
    <name type="scientific">Thalassiosira oceanica</name>
    <name type="common">Marine diatom</name>
    <dbReference type="NCBI Taxonomy" id="159749"/>
    <lineage>
        <taxon>Eukaryota</taxon>
        <taxon>Sar</taxon>
        <taxon>Stramenopiles</taxon>
        <taxon>Ochrophyta</taxon>
        <taxon>Bacillariophyta</taxon>
        <taxon>Coscinodiscophyceae</taxon>
        <taxon>Thalassiosirophycidae</taxon>
        <taxon>Thalassiosirales</taxon>
        <taxon>Thalassiosiraceae</taxon>
        <taxon>Thalassiosira</taxon>
    </lineage>
</organism>
<accession>K0RKZ2</accession>
<dbReference type="AlphaFoldDB" id="K0RKZ2"/>
<sequence>MLTQAQKIRDYSAMDTYVDTASLWDQAWHDSFVRNGLSDFVPPLTDNLDVLVVGSSFQASQEGGLAAAAVDGGRTGLDSGDDGGDSAASPTVESPTEKGAESSAAGIDERRGEPRRRVVRLHNGPWPPRRSLRLQQRRGKRGGGRGPPPVPGDEEAARLRDIRREHPASLAEGEGVPDEGGGEGWASTWVFDLDGISDDKASVSVARKYFKDELPPGWQSFWEKGLREGV</sequence>
<feature type="compositionally biased region" description="Basic and acidic residues" evidence="1">
    <location>
        <begin position="107"/>
        <end position="116"/>
    </location>
</feature>
<proteinExistence type="predicted"/>
<evidence type="ECO:0000256" key="1">
    <source>
        <dbReference type="SAM" id="MobiDB-lite"/>
    </source>
</evidence>
<dbReference type="OrthoDB" id="47812at2759"/>
<feature type="region of interest" description="Disordered" evidence="1">
    <location>
        <begin position="166"/>
        <end position="186"/>
    </location>
</feature>
<feature type="region of interest" description="Disordered" evidence="1">
    <location>
        <begin position="70"/>
        <end position="154"/>
    </location>
</feature>
<name>K0RKZ2_THAOC</name>
<evidence type="ECO:0000313" key="3">
    <source>
        <dbReference type="Proteomes" id="UP000266841"/>
    </source>
</evidence>
<evidence type="ECO:0000313" key="2">
    <source>
        <dbReference type="EMBL" id="EJK54393.1"/>
    </source>
</evidence>
<protein>
    <submittedName>
        <fullName evidence="2">Uncharacterized protein</fullName>
    </submittedName>
</protein>
<gene>
    <name evidence="2" type="ORF">THAOC_25984</name>
</gene>
<reference evidence="2 3" key="1">
    <citation type="journal article" date="2012" name="Genome Biol.">
        <title>Genome and low-iron response of an oceanic diatom adapted to chronic iron limitation.</title>
        <authorList>
            <person name="Lommer M."/>
            <person name="Specht M."/>
            <person name="Roy A.S."/>
            <person name="Kraemer L."/>
            <person name="Andreson R."/>
            <person name="Gutowska M.A."/>
            <person name="Wolf J."/>
            <person name="Bergner S.V."/>
            <person name="Schilhabel M.B."/>
            <person name="Klostermeier U.C."/>
            <person name="Beiko R.G."/>
            <person name="Rosenstiel P."/>
            <person name="Hippler M."/>
            <person name="Laroche J."/>
        </authorList>
    </citation>
    <scope>NUCLEOTIDE SEQUENCE [LARGE SCALE GENOMIC DNA]</scope>
    <source>
        <strain evidence="2 3">CCMP1005</strain>
    </source>
</reference>
<comment type="caution">
    <text evidence="2">The sequence shown here is derived from an EMBL/GenBank/DDBJ whole genome shotgun (WGS) entry which is preliminary data.</text>
</comment>
<dbReference type="Proteomes" id="UP000266841">
    <property type="component" value="Unassembled WGS sequence"/>
</dbReference>
<dbReference type="EMBL" id="AGNL01035882">
    <property type="protein sequence ID" value="EJK54393.1"/>
    <property type="molecule type" value="Genomic_DNA"/>
</dbReference>
<keyword evidence="3" id="KW-1185">Reference proteome</keyword>